<organism evidence="1 2">
    <name type="scientific">Amanita muscaria (strain Koide BX008)</name>
    <dbReference type="NCBI Taxonomy" id="946122"/>
    <lineage>
        <taxon>Eukaryota</taxon>
        <taxon>Fungi</taxon>
        <taxon>Dikarya</taxon>
        <taxon>Basidiomycota</taxon>
        <taxon>Agaricomycotina</taxon>
        <taxon>Agaricomycetes</taxon>
        <taxon>Agaricomycetidae</taxon>
        <taxon>Agaricales</taxon>
        <taxon>Pluteineae</taxon>
        <taxon>Amanitaceae</taxon>
        <taxon>Amanita</taxon>
    </lineage>
</organism>
<reference evidence="1 2" key="1">
    <citation type="submission" date="2014-04" db="EMBL/GenBank/DDBJ databases">
        <title>Evolutionary Origins and Diversification of the Mycorrhizal Mutualists.</title>
        <authorList>
            <consortium name="DOE Joint Genome Institute"/>
            <consortium name="Mycorrhizal Genomics Consortium"/>
            <person name="Kohler A."/>
            <person name="Kuo A."/>
            <person name="Nagy L.G."/>
            <person name="Floudas D."/>
            <person name="Copeland A."/>
            <person name="Barry K.W."/>
            <person name="Cichocki N."/>
            <person name="Veneault-Fourrey C."/>
            <person name="LaButti K."/>
            <person name="Lindquist E.A."/>
            <person name="Lipzen A."/>
            <person name="Lundell T."/>
            <person name="Morin E."/>
            <person name="Murat C."/>
            <person name="Riley R."/>
            <person name="Ohm R."/>
            <person name="Sun H."/>
            <person name="Tunlid A."/>
            <person name="Henrissat B."/>
            <person name="Grigoriev I.V."/>
            <person name="Hibbett D.S."/>
            <person name="Martin F."/>
        </authorList>
    </citation>
    <scope>NUCLEOTIDE SEQUENCE [LARGE SCALE GENOMIC DNA]</scope>
    <source>
        <strain evidence="1 2">Koide BX008</strain>
    </source>
</reference>
<dbReference type="AlphaFoldDB" id="A0A0C2W4P5"/>
<dbReference type="InParanoid" id="A0A0C2W4P5"/>
<gene>
    <name evidence="1" type="ORF">M378DRAFT_172960</name>
</gene>
<name>A0A0C2W4P5_AMAMK</name>
<evidence type="ECO:0000313" key="2">
    <source>
        <dbReference type="Proteomes" id="UP000054549"/>
    </source>
</evidence>
<protein>
    <submittedName>
        <fullName evidence="1">Uncharacterized protein</fullName>
    </submittedName>
</protein>
<evidence type="ECO:0000313" key="1">
    <source>
        <dbReference type="EMBL" id="KIL56097.1"/>
    </source>
</evidence>
<dbReference type="EMBL" id="KN818447">
    <property type="protein sequence ID" value="KIL56097.1"/>
    <property type="molecule type" value="Genomic_DNA"/>
</dbReference>
<dbReference type="HOGENOM" id="CLU_3049834_0_0_1"/>
<dbReference type="Proteomes" id="UP000054549">
    <property type="component" value="Unassembled WGS sequence"/>
</dbReference>
<sequence length="54" mass="5997">MFWANRCRNFGLPRAKTKGVAVRIHNAIAKAAIQTALNHAAVACTERKKTTYLI</sequence>
<keyword evidence="2" id="KW-1185">Reference proteome</keyword>
<accession>A0A0C2W4P5</accession>
<proteinExistence type="predicted"/>